<evidence type="ECO:0000313" key="4">
    <source>
        <dbReference type="Proteomes" id="UP000216151"/>
    </source>
</evidence>
<dbReference type="AlphaFoldDB" id="A0A269XVV2"/>
<evidence type="ECO:0000259" key="2">
    <source>
        <dbReference type="Pfam" id="PF23127"/>
    </source>
</evidence>
<sequence>MNRMSAPGRETGVEQILFLIGGSLFMLCVVAYILWQVAHTQIVIAVLFEQRVILHIASLFTDSYAPLLDRMARANPAKVSAATLWQLLGITGFLTLFPVLALFAVSALLCATRAPGTIYRNQFGLDGMKHALAQSHPIGQAWIGYSAKLREPPAATKPLRPMDPFLRPQEWLARYAGDTPGTDAYALAAQSALAAQLGRPWDGPQSLSPVEQCLFMVFTLVCARRVEEARKLLETLSHALSGRWHRGEITAPLTIPRKTIATLKNALASGDWQIGLQIAQGHAWSRTVLMALLQAARQKAGVLNPSLFSIIQLVDRDLWLILSALPYPMPGRPMHAIITTACTEAAGALEHWRAECRLGAPLSEPNISATLDTLLKTDRKPS</sequence>
<keyword evidence="1" id="KW-0472">Membrane</keyword>
<proteinExistence type="predicted"/>
<keyword evidence="1" id="KW-1133">Transmembrane helix</keyword>
<dbReference type="Pfam" id="PF23127">
    <property type="entry name" value="DotM_C"/>
    <property type="match status" value="1"/>
</dbReference>
<name>A0A269XVV2_9PROT</name>
<organism evidence="3 4">
    <name type="scientific">Acetobacter fabarum</name>
    <dbReference type="NCBI Taxonomy" id="483199"/>
    <lineage>
        <taxon>Bacteria</taxon>
        <taxon>Pseudomonadati</taxon>
        <taxon>Pseudomonadota</taxon>
        <taxon>Alphaproteobacteria</taxon>
        <taxon>Acetobacterales</taxon>
        <taxon>Acetobacteraceae</taxon>
        <taxon>Acetobacter</taxon>
    </lineage>
</organism>
<comment type="caution">
    <text evidence="3">The sequence shown here is derived from an EMBL/GenBank/DDBJ whole genome shotgun (WGS) entry which is preliminary data.</text>
</comment>
<keyword evidence="4" id="KW-1185">Reference proteome</keyword>
<protein>
    <recommendedName>
        <fullName evidence="2">DotM C-terminal cytoplasmic domain-containing protein</fullName>
    </recommendedName>
</protein>
<feature type="domain" description="DotM C-terminal cytoplasmic" evidence="2">
    <location>
        <begin position="188"/>
        <end position="374"/>
    </location>
</feature>
<dbReference type="InterPro" id="IPR056464">
    <property type="entry name" value="DotM_C"/>
</dbReference>
<dbReference type="Proteomes" id="UP000216151">
    <property type="component" value="Unassembled WGS sequence"/>
</dbReference>
<feature type="transmembrane region" description="Helical" evidence="1">
    <location>
        <begin position="16"/>
        <end position="35"/>
    </location>
</feature>
<dbReference type="EMBL" id="NCXK01000032">
    <property type="protein sequence ID" value="PAK76971.1"/>
    <property type="molecule type" value="Genomic_DNA"/>
</dbReference>
<reference evidence="3 4" key="1">
    <citation type="submission" date="2017-04" db="EMBL/GenBank/DDBJ databases">
        <title>Kefir bacterial isolates.</title>
        <authorList>
            <person name="Kim Y."/>
            <person name="Blasche S."/>
            <person name="Patil K.R."/>
        </authorList>
    </citation>
    <scope>NUCLEOTIDE SEQUENCE [LARGE SCALE GENOMIC DNA]</scope>
    <source>
        <strain evidence="3 4">KR</strain>
    </source>
</reference>
<feature type="transmembrane region" description="Helical" evidence="1">
    <location>
        <begin position="85"/>
        <end position="111"/>
    </location>
</feature>
<gene>
    <name evidence="3" type="ORF">B8X00_12245</name>
</gene>
<evidence type="ECO:0000313" key="3">
    <source>
        <dbReference type="EMBL" id="PAK76971.1"/>
    </source>
</evidence>
<dbReference type="OrthoDB" id="5616932at2"/>
<keyword evidence="1" id="KW-0812">Transmembrane</keyword>
<accession>A0A269XVV2</accession>
<dbReference type="RefSeq" id="WP_095350346.1">
    <property type="nucleotide sequence ID" value="NZ_NCXK01000032.1"/>
</dbReference>
<evidence type="ECO:0000256" key="1">
    <source>
        <dbReference type="SAM" id="Phobius"/>
    </source>
</evidence>